<reference evidence="1 2" key="1">
    <citation type="submission" date="2016-11" db="EMBL/GenBank/DDBJ databases">
        <authorList>
            <person name="Jaros S."/>
            <person name="Januszkiewicz K."/>
            <person name="Wedrychowicz H."/>
        </authorList>
    </citation>
    <scope>NUCLEOTIDE SEQUENCE [LARGE SCALE GENOMIC DNA]</scope>
    <source>
        <strain evidence="1 2">DSM 17737</strain>
    </source>
</reference>
<dbReference type="EMBL" id="FSRE01000004">
    <property type="protein sequence ID" value="SIO15862.1"/>
    <property type="molecule type" value="Genomic_DNA"/>
</dbReference>
<name>A0A1N6H7X9_9GAMM</name>
<evidence type="ECO:0000313" key="2">
    <source>
        <dbReference type="Proteomes" id="UP000198461"/>
    </source>
</evidence>
<dbReference type="RefSeq" id="WP_074201874.1">
    <property type="nucleotide sequence ID" value="NZ_FSRE01000004.1"/>
</dbReference>
<sequence>MIDESALSEVQFACLQQTLPQLGWTHTASDGGQNQFVGWEAHLRYEKEGAILTLIQGERAGQAYYTYEANPKALVQVNALLAKCAED</sequence>
<dbReference type="AlphaFoldDB" id="A0A1N6H7X9"/>
<accession>A0A1N6H7X9</accession>
<evidence type="ECO:0000313" key="1">
    <source>
        <dbReference type="EMBL" id="SIO15862.1"/>
    </source>
</evidence>
<protein>
    <submittedName>
        <fullName evidence="1">Uncharacterized protein</fullName>
    </submittedName>
</protein>
<dbReference type="OrthoDB" id="5616152at2"/>
<dbReference type="STRING" id="364032.SAMN05443662_1597"/>
<dbReference type="Proteomes" id="UP000198461">
    <property type="component" value="Unassembled WGS sequence"/>
</dbReference>
<keyword evidence="2" id="KW-1185">Reference proteome</keyword>
<proteinExistence type="predicted"/>
<organism evidence="1 2">
    <name type="scientific">Sulfurivirga caldicuralii</name>
    <dbReference type="NCBI Taxonomy" id="364032"/>
    <lineage>
        <taxon>Bacteria</taxon>
        <taxon>Pseudomonadati</taxon>
        <taxon>Pseudomonadota</taxon>
        <taxon>Gammaproteobacteria</taxon>
        <taxon>Thiotrichales</taxon>
        <taxon>Piscirickettsiaceae</taxon>
        <taxon>Sulfurivirga</taxon>
    </lineage>
</organism>
<gene>
    <name evidence="1" type="ORF">SAMN05443662_1597</name>
</gene>